<dbReference type="Proteomes" id="UP000005239">
    <property type="component" value="Unassembled WGS sequence"/>
</dbReference>
<accession>A0A2A6BFR4</accession>
<reference evidence="2" key="1">
    <citation type="journal article" date="2008" name="Nat. Genet.">
        <title>The Pristionchus pacificus genome provides a unique perspective on nematode lifestyle and parasitism.</title>
        <authorList>
            <person name="Dieterich C."/>
            <person name="Clifton S.W."/>
            <person name="Schuster L.N."/>
            <person name="Chinwalla A."/>
            <person name="Delehaunty K."/>
            <person name="Dinkelacker I."/>
            <person name="Fulton L."/>
            <person name="Fulton R."/>
            <person name="Godfrey J."/>
            <person name="Minx P."/>
            <person name="Mitreva M."/>
            <person name="Roeseler W."/>
            <person name="Tian H."/>
            <person name="Witte H."/>
            <person name="Yang S.P."/>
            <person name="Wilson R.K."/>
            <person name="Sommer R.J."/>
        </authorList>
    </citation>
    <scope>NUCLEOTIDE SEQUENCE [LARGE SCALE GENOMIC DNA]</scope>
    <source>
        <strain evidence="2">PS312</strain>
    </source>
</reference>
<dbReference type="AlphaFoldDB" id="A0A2A6BFR4"/>
<keyword evidence="2" id="KW-1185">Reference proteome</keyword>
<dbReference type="EnsemblMetazoa" id="PPA44433.1">
    <property type="protein sequence ID" value="PPA44433.1"/>
    <property type="gene ID" value="WBGene00282802"/>
</dbReference>
<gene>
    <name evidence="1" type="primary">WBGene00282802</name>
</gene>
<proteinExistence type="predicted"/>
<organism evidence="1 2">
    <name type="scientific">Pristionchus pacificus</name>
    <name type="common">Parasitic nematode worm</name>
    <dbReference type="NCBI Taxonomy" id="54126"/>
    <lineage>
        <taxon>Eukaryota</taxon>
        <taxon>Metazoa</taxon>
        <taxon>Ecdysozoa</taxon>
        <taxon>Nematoda</taxon>
        <taxon>Chromadorea</taxon>
        <taxon>Rhabditida</taxon>
        <taxon>Rhabditina</taxon>
        <taxon>Diplogasteromorpha</taxon>
        <taxon>Diplogasteroidea</taxon>
        <taxon>Neodiplogasteridae</taxon>
        <taxon>Pristionchus</taxon>
    </lineage>
</organism>
<sequence>MAIKGQKSTSPSVLSAARREWRPLFIKWTRHGVPWGLDLSAVLGPSFPNRMPRPHLEGGLGP</sequence>
<accession>A0A8R1V1J8</accession>
<evidence type="ECO:0000313" key="1">
    <source>
        <dbReference type="EnsemblMetazoa" id="PPA44433.1"/>
    </source>
</evidence>
<evidence type="ECO:0000313" key="2">
    <source>
        <dbReference type="Proteomes" id="UP000005239"/>
    </source>
</evidence>
<protein>
    <submittedName>
        <fullName evidence="1">Uncharacterized protein</fullName>
    </submittedName>
</protein>
<reference evidence="1" key="2">
    <citation type="submission" date="2022-06" db="UniProtKB">
        <authorList>
            <consortium name="EnsemblMetazoa"/>
        </authorList>
    </citation>
    <scope>IDENTIFICATION</scope>
    <source>
        <strain evidence="1">PS312</strain>
    </source>
</reference>
<name>A0A2A6BFR4_PRIPA</name>